<organism evidence="2 3">
    <name type="scientific">Aspergillus sclerotiicarbonarius (strain CBS 121057 / IBT 28362)</name>
    <dbReference type="NCBI Taxonomy" id="1448318"/>
    <lineage>
        <taxon>Eukaryota</taxon>
        <taxon>Fungi</taxon>
        <taxon>Dikarya</taxon>
        <taxon>Ascomycota</taxon>
        <taxon>Pezizomycotina</taxon>
        <taxon>Eurotiomycetes</taxon>
        <taxon>Eurotiomycetidae</taxon>
        <taxon>Eurotiales</taxon>
        <taxon>Aspergillaceae</taxon>
        <taxon>Aspergillus</taxon>
        <taxon>Aspergillus subgen. Circumdati</taxon>
    </lineage>
</organism>
<proteinExistence type="predicted"/>
<evidence type="ECO:0000313" key="3">
    <source>
        <dbReference type="Proteomes" id="UP000248423"/>
    </source>
</evidence>
<feature type="chain" id="PRO_5016449476" evidence="1">
    <location>
        <begin position="20"/>
        <end position="242"/>
    </location>
</feature>
<accession>A0A319EAC2</accession>
<dbReference type="AlphaFoldDB" id="A0A319EAC2"/>
<dbReference type="OrthoDB" id="4831122at2759"/>
<dbReference type="EMBL" id="KZ826344">
    <property type="protein sequence ID" value="PYI07082.1"/>
    <property type="molecule type" value="Genomic_DNA"/>
</dbReference>
<evidence type="ECO:0000313" key="2">
    <source>
        <dbReference type="EMBL" id="PYI07082.1"/>
    </source>
</evidence>
<keyword evidence="1" id="KW-0732">Signal</keyword>
<dbReference type="VEuPathDB" id="FungiDB:BO78DRAFT_103787"/>
<name>A0A319EAC2_ASPSB</name>
<keyword evidence="3" id="KW-1185">Reference proteome</keyword>
<sequence length="242" mass="25459">MKLPILLPLLSAALSHAAASSLCGPDEAVLILENNTTATIKKADIASYLPNVSFLPPNATYPPLLTTNTKPSNHTKRGSGSVQLIIELPDSDFLGWDIAMSTVTHANQADATIAIASGQMIADAIAIGESADITLVKDFLSASYSLTYTHTTTSTLTGTVTMTIPANKWGAIVSNPLTHRKAGYVFTGEPGSGQFEYYQADSFDSASYSYNSGTLSWVKGVVTTCLGDGYPLPRCEGSGSLE</sequence>
<dbReference type="Proteomes" id="UP000248423">
    <property type="component" value="Unassembled WGS sequence"/>
</dbReference>
<feature type="signal peptide" evidence="1">
    <location>
        <begin position="1"/>
        <end position="19"/>
    </location>
</feature>
<evidence type="ECO:0000256" key="1">
    <source>
        <dbReference type="SAM" id="SignalP"/>
    </source>
</evidence>
<protein>
    <submittedName>
        <fullName evidence="2">Uncharacterized protein</fullName>
    </submittedName>
</protein>
<reference evidence="2 3" key="1">
    <citation type="submission" date="2018-02" db="EMBL/GenBank/DDBJ databases">
        <title>The genomes of Aspergillus section Nigri reveals drivers in fungal speciation.</title>
        <authorList>
            <consortium name="DOE Joint Genome Institute"/>
            <person name="Vesth T.C."/>
            <person name="Nybo J."/>
            <person name="Theobald S."/>
            <person name="Brandl J."/>
            <person name="Frisvad J.C."/>
            <person name="Nielsen K.F."/>
            <person name="Lyhne E.K."/>
            <person name="Kogle M.E."/>
            <person name="Kuo A."/>
            <person name="Riley R."/>
            <person name="Clum A."/>
            <person name="Nolan M."/>
            <person name="Lipzen A."/>
            <person name="Salamov A."/>
            <person name="Henrissat B."/>
            <person name="Wiebenga A."/>
            <person name="De vries R.P."/>
            <person name="Grigoriev I.V."/>
            <person name="Mortensen U.H."/>
            <person name="Andersen M.R."/>
            <person name="Baker S.E."/>
        </authorList>
    </citation>
    <scope>NUCLEOTIDE SEQUENCE [LARGE SCALE GENOMIC DNA]</scope>
    <source>
        <strain evidence="2 3">CBS 121057</strain>
    </source>
</reference>
<gene>
    <name evidence="2" type="ORF">BO78DRAFT_103787</name>
</gene>